<keyword evidence="2" id="KW-0812">Transmembrane</keyword>
<evidence type="ECO:0000313" key="5">
    <source>
        <dbReference type="Proteomes" id="UP000292695"/>
    </source>
</evidence>
<evidence type="ECO:0000259" key="3">
    <source>
        <dbReference type="Pfam" id="PF13349"/>
    </source>
</evidence>
<keyword evidence="2" id="KW-1133">Transmembrane helix</keyword>
<feature type="domain" description="DUF4097" evidence="3">
    <location>
        <begin position="59"/>
        <end position="262"/>
    </location>
</feature>
<keyword evidence="5" id="KW-1185">Reference proteome</keyword>
<dbReference type="OrthoDB" id="3817420at2"/>
<evidence type="ECO:0000313" key="4">
    <source>
        <dbReference type="EMBL" id="TCC34769.1"/>
    </source>
</evidence>
<dbReference type="EMBL" id="SJKA01000004">
    <property type="protein sequence ID" value="TCC34769.1"/>
    <property type="molecule type" value="Genomic_DNA"/>
</dbReference>
<protein>
    <recommendedName>
        <fullName evidence="3">DUF4097 domain-containing protein</fullName>
    </recommendedName>
</protein>
<keyword evidence="2" id="KW-0472">Membrane</keyword>
<dbReference type="RefSeq" id="WP_131287403.1">
    <property type="nucleotide sequence ID" value="NZ_SJKA01000004.1"/>
</dbReference>
<sequence>MSDVQGRPRSSMSVERRYGIAISVALILGGAYWALTGLTEGTKNSQTSYPVQGNALLVKGGSATIEVRPGDGTEVKVDRQSERNVFGSDPDETYSESEGKLELDSGGCGFLSFGCKTTYVLTVPRDVKLTVESSSGRMTVTGIEGATQLRSSSGDIEAHEIRGPLDLKSSSGDLEADGIGATSVTTHSSSGSTSLDFSVAPQTVEAKTSSGDVSIRIPSGTEAYKVDTDTSSGDESANVKIDPGATRTITAKTSSGDVSIEYNR</sequence>
<gene>
    <name evidence="4" type="ORF">E0H50_12710</name>
</gene>
<feature type="region of interest" description="Disordered" evidence="1">
    <location>
        <begin position="162"/>
        <end position="196"/>
    </location>
</feature>
<accession>A0A4R0IP76</accession>
<comment type="caution">
    <text evidence="4">The sequence shown here is derived from an EMBL/GenBank/DDBJ whole genome shotgun (WGS) entry which is preliminary data.</text>
</comment>
<reference evidence="4 5" key="1">
    <citation type="submission" date="2019-02" db="EMBL/GenBank/DDBJ databases">
        <title>Kribbella capetownensis sp. nov. and Kribbella speibonae sp. nov., isolated from soil.</title>
        <authorList>
            <person name="Curtis S.M."/>
            <person name="Norton I."/>
            <person name="Everest G.J."/>
            <person name="Meyers P.R."/>
        </authorList>
    </citation>
    <scope>NUCLEOTIDE SEQUENCE [LARGE SCALE GENOMIC DNA]</scope>
    <source>
        <strain evidence="4 5">DSM 27082</strain>
    </source>
</reference>
<feature type="compositionally biased region" description="Low complexity" evidence="1">
    <location>
        <begin position="182"/>
        <end position="194"/>
    </location>
</feature>
<name>A0A4R0IP76_9ACTN</name>
<evidence type="ECO:0000256" key="1">
    <source>
        <dbReference type="SAM" id="MobiDB-lite"/>
    </source>
</evidence>
<dbReference type="AlphaFoldDB" id="A0A4R0IP76"/>
<organism evidence="4 5">
    <name type="scientific">Kribbella sindirgiensis</name>
    <dbReference type="NCBI Taxonomy" id="1124744"/>
    <lineage>
        <taxon>Bacteria</taxon>
        <taxon>Bacillati</taxon>
        <taxon>Actinomycetota</taxon>
        <taxon>Actinomycetes</taxon>
        <taxon>Propionibacteriales</taxon>
        <taxon>Kribbellaceae</taxon>
        <taxon>Kribbella</taxon>
    </lineage>
</organism>
<dbReference type="Pfam" id="PF13349">
    <property type="entry name" value="DUF4097"/>
    <property type="match status" value="1"/>
</dbReference>
<dbReference type="InterPro" id="IPR025164">
    <property type="entry name" value="Toastrack_DUF4097"/>
</dbReference>
<proteinExistence type="predicted"/>
<feature type="transmembrane region" description="Helical" evidence="2">
    <location>
        <begin position="18"/>
        <end position="35"/>
    </location>
</feature>
<evidence type="ECO:0000256" key="2">
    <source>
        <dbReference type="SAM" id="Phobius"/>
    </source>
</evidence>
<dbReference type="Proteomes" id="UP000292695">
    <property type="component" value="Unassembled WGS sequence"/>
</dbReference>